<organism evidence="2 3">
    <name type="scientific">Clostridium innocuum</name>
    <dbReference type="NCBI Taxonomy" id="1522"/>
    <lineage>
        <taxon>Bacteria</taxon>
        <taxon>Bacillati</taxon>
        <taxon>Bacillota</taxon>
        <taxon>Clostridia</taxon>
        <taxon>Eubacteriales</taxon>
        <taxon>Clostridiaceae</taxon>
        <taxon>Clostridium</taxon>
    </lineage>
</organism>
<evidence type="ECO:0000313" key="3">
    <source>
        <dbReference type="Proteomes" id="UP000030008"/>
    </source>
</evidence>
<dbReference type="SMART" id="SM00240">
    <property type="entry name" value="FHA"/>
    <property type="match status" value="1"/>
</dbReference>
<dbReference type="EMBL" id="JQIF01000042">
    <property type="protein sequence ID" value="KGJ53299.1"/>
    <property type="molecule type" value="Genomic_DNA"/>
</dbReference>
<dbReference type="InterPro" id="IPR008984">
    <property type="entry name" value="SMAD_FHA_dom_sf"/>
</dbReference>
<dbReference type="Pfam" id="PF00498">
    <property type="entry name" value="FHA"/>
    <property type="match status" value="1"/>
</dbReference>
<gene>
    <name evidence="2" type="ORF">CIAN88_10225</name>
</gene>
<feature type="domain" description="FHA" evidence="1">
    <location>
        <begin position="261"/>
        <end position="306"/>
    </location>
</feature>
<reference evidence="2 3" key="1">
    <citation type="submission" date="2014-08" db="EMBL/GenBank/DDBJ databases">
        <title>Clostridium innocuum, an unnegligible vancomycin-resistant pathogen causing extra-intestinal infections.</title>
        <authorList>
            <person name="Feng Y."/>
            <person name="Chiu C.-H."/>
        </authorList>
    </citation>
    <scope>NUCLEOTIDE SEQUENCE [LARGE SCALE GENOMIC DNA]</scope>
    <source>
        <strain evidence="2 3">AN88</strain>
    </source>
</reference>
<protein>
    <submittedName>
        <fullName evidence="2">ABC transporter ATP-binding protein</fullName>
    </submittedName>
</protein>
<dbReference type="Gene3D" id="2.60.200.20">
    <property type="match status" value="1"/>
</dbReference>
<comment type="caution">
    <text evidence="2">The sequence shown here is derived from an EMBL/GenBank/DDBJ whole genome shotgun (WGS) entry which is preliminary data.</text>
</comment>
<dbReference type="PROSITE" id="PS50006">
    <property type="entry name" value="FHA_DOMAIN"/>
    <property type="match status" value="1"/>
</dbReference>
<evidence type="ECO:0000313" key="2">
    <source>
        <dbReference type="EMBL" id="KGJ53299.1"/>
    </source>
</evidence>
<dbReference type="GO" id="GO:0005524">
    <property type="term" value="F:ATP binding"/>
    <property type="evidence" value="ECO:0007669"/>
    <property type="project" value="UniProtKB-KW"/>
</dbReference>
<keyword evidence="2" id="KW-0067">ATP-binding</keyword>
<dbReference type="CDD" id="cd00060">
    <property type="entry name" value="FHA"/>
    <property type="match status" value="1"/>
</dbReference>
<dbReference type="AlphaFoldDB" id="A0A099I5S7"/>
<proteinExistence type="predicted"/>
<name>A0A099I5S7_CLOIN</name>
<dbReference type="PANTHER" id="PTHR23308">
    <property type="entry name" value="NUCLEAR INHIBITOR OF PROTEIN PHOSPHATASE-1"/>
    <property type="match status" value="1"/>
</dbReference>
<dbReference type="InterPro" id="IPR000253">
    <property type="entry name" value="FHA_dom"/>
</dbReference>
<dbReference type="Proteomes" id="UP000030008">
    <property type="component" value="Unassembled WGS sequence"/>
</dbReference>
<evidence type="ECO:0000259" key="1">
    <source>
        <dbReference type="PROSITE" id="PS50006"/>
    </source>
</evidence>
<dbReference type="RefSeq" id="WP_044905320.1">
    <property type="nucleotide sequence ID" value="NZ_JQIF01000042.1"/>
</dbReference>
<sequence>MDAMLKHMEVRDDGFLEVVLKRTKDFDEYIFQQIHKDERCLLCVRDPRSKTRLYYDTKGYLTLKEYLQAHLFAERELLPFLLYVLEDMVQVNAGKPVSMRLEHVFLSYDGGLLCFLVFPLVVDNWLFQKEELKQFLKDLLDCVRVTQDFAALGFLGYCLRSEDLTLPQVLQGLHDLQAAQAKPLGLLEKLFHITREEPFQVRNLPAPKTMAVPSFAIAEESGGYAVQKELESPTQELLAQDCSCLVDLKSWNSIRVDKAQFTIGRAKDNDLVLSGKTISQHHACIEEGVLKDCGSANGTYINGERITSRELKDQDVIRFANLQFRWQKEEIV</sequence>
<dbReference type="SUPFAM" id="SSF49879">
    <property type="entry name" value="SMAD/FHA domain"/>
    <property type="match status" value="1"/>
</dbReference>
<keyword evidence="2" id="KW-0547">Nucleotide-binding</keyword>
<accession>A0A099I5S7</accession>
<dbReference type="InterPro" id="IPR050923">
    <property type="entry name" value="Cell_Proc_Reg/RNA_Proc"/>
</dbReference>